<evidence type="ECO:0000313" key="3">
    <source>
        <dbReference type="Proteomes" id="UP001153719"/>
    </source>
</evidence>
<dbReference type="RefSeq" id="WP_254173994.1">
    <property type="nucleotide sequence ID" value="NZ_LR882967.1"/>
</dbReference>
<name>A0A9W4CLN4_9CYAN</name>
<dbReference type="Gene3D" id="2.60.40.2700">
    <property type="match status" value="1"/>
</dbReference>
<dbReference type="KEGG" id="ppsu:NO713_02796"/>
<protein>
    <submittedName>
        <fullName evidence="2">Serine-rich adhesin for platelets</fullName>
    </submittedName>
</protein>
<dbReference type="EMBL" id="LR882967">
    <property type="protein sequence ID" value="CAD5954592.1"/>
    <property type="molecule type" value="Genomic_DNA"/>
</dbReference>
<dbReference type="SUPFAM" id="SSF50939">
    <property type="entry name" value="Sialidases"/>
    <property type="match status" value="1"/>
</dbReference>
<accession>A0A9W4CLN4</accession>
<organism evidence="2 3">
    <name type="scientific">Planktothrix pseudagardhii</name>
    <dbReference type="NCBI Taxonomy" id="132604"/>
    <lineage>
        <taxon>Bacteria</taxon>
        <taxon>Bacillati</taxon>
        <taxon>Cyanobacteriota</taxon>
        <taxon>Cyanophyceae</taxon>
        <taxon>Oscillatoriophycideae</taxon>
        <taxon>Oscillatoriales</taxon>
        <taxon>Microcoleaceae</taxon>
        <taxon>Planktothrix</taxon>
    </lineage>
</organism>
<evidence type="ECO:0000313" key="2">
    <source>
        <dbReference type="EMBL" id="CAD5954592.1"/>
    </source>
</evidence>
<proteinExistence type="predicted"/>
<dbReference type="Proteomes" id="UP001153719">
    <property type="component" value="Chromosome"/>
</dbReference>
<evidence type="ECO:0000259" key="1">
    <source>
        <dbReference type="Pfam" id="PF14252"/>
    </source>
</evidence>
<dbReference type="Pfam" id="PF14252">
    <property type="entry name" value="DUF4347"/>
    <property type="match status" value="1"/>
</dbReference>
<dbReference type="InterPro" id="IPR036278">
    <property type="entry name" value="Sialidase_sf"/>
</dbReference>
<dbReference type="InterPro" id="IPR025592">
    <property type="entry name" value="DUF4347"/>
</dbReference>
<feature type="domain" description="DUF4347" evidence="1">
    <location>
        <begin position="5"/>
        <end position="168"/>
    </location>
</feature>
<dbReference type="AlphaFoldDB" id="A0A9W4CLN4"/>
<gene>
    <name evidence="2" type="primary">sraP</name>
    <name evidence="2" type="ORF">NO713_02796</name>
</gene>
<sequence>MKKQIIFIDSTIDNYPSLIEGANKNAEIVILDPDPSGVEQITQALKGLSKIQALHIVSHGSPGHLQLGSDLLNRENLDGFRKPLQQWGKALTKTADILVYGCEVAAGEIGEKFIQHLNQMIGANIAASSRKTGNATLGGDWKLDKTIGSIETPLAFSAVTMENYGGVLAIKNFDLSSIFTEDVIINYNNGTTDPSQNGLSQPSETLITQSFATFKAGANGNGLPDNGSFAANTYHPAIQLGYSNTSDGNNAKVLSANNTSFTFNITSGQYSAIHLFATSTDGTAGIEVKFNYSDGTNETSTADVPDWFDTITESANTYYLIDGMDRSFDLTGSNYHDADTAALYGLKFAPNPAKTLSSITFTKTSGTTANNWVSFFGATGEYNNSAPVLNAANVSNLTTINEDPTTNPGTLVSTVLSSGFTDANSDPSGIAVTSLSNASDGTWQFSNDNGNNWTTFGAVTDSSATLLSNTALVRFVPNANFNGNVSLTYRGWDGTSGSNGQTGVNVSTNGGITAFSTATATSNLSITNINDAPTGTVSITGTATQNQILTATNTLADADGLGTLNYQWQESGDNGVNWTDKLLCI</sequence>
<reference evidence="2" key="1">
    <citation type="submission" date="2020-09" db="EMBL/GenBank/DDBJ databases">
        <authorList>
            <person name="Blom J."/>
        </authorList>
    </citation>
    <scope>NUCLEOTIDE SEQUENCE</scope>
    <source>
        <strain evidence="2">No.713</strain>
    </source>
</reference>
<keyword evidence="3" id="KW-1185">Reference proteome</keyword>